<protein>
    <submittedName>
        <fullName evidence="1">RCG61392</fullName>
    </submittedName>
</protein>
<reference evidence="2" key="1">
    <citation type="submission" date="2005-09" db="EMBL/GenBank/DDBJ databases">
        <authorList>
            <person name="Mural R.J."/>
            <person name="Li P.W."/>
            <person name="Adams M.D."/>
            <person name="Amanatides P.G."/>
            <person name="Baden-Tillson H."/>
            <person name="Barnstead M."/>
            <person name="Chin S.H."/>
            <person name="Dew I."/>
            <person name="Evans C.A."/>
            <person name="Ferriera S."/>
            <person name="Flanigan M."/>
            <person name="Fosler C."/>
            <person name="Glodek A."/>
            <person name="Gu Z."/>
            <person name="Holt R.A."/>
            <person name="Jennings D."/>
            <person name="Kraft C.L."/>
            <person name="Lu F."/>
            <person name="Nguyen T."/>
            <person name="Nusskern D.R."/>
            <person name="Pfannkoch C.M."/>
            <person name="Sitter C."/>
            <person name="Sutton G.G."/>
            <person name="Venter J.C."/>
            <person name="Wang Z."/>
            <person name="Woodage T."/>
            <person name="Zheng X.H."/>
            <person name="Zhong F."/>
        </authorList>
    </citation>
    <scope>NUCLEOTIDE SEQUENCE [LARGE SCALE GENOMIC DNA]</scope>
    <source>
        <strain>BN</strain>
        <strain evidence="2">Sprague-Dawley</strain>
    </source>
</reference>
<accession>A6HBG7</accession>
<evidence type="ECO:0000313" key="1">
    <source>
        <dbReference type="EMBL" id="EDM03372.1"/>
    </source>
</evidence>
<dbReference type="Proteomes" id="UP000234681">
    <property type="component" value="Chromosome 6"/>
</dbReference>
<dbReference type="EMBL" id="CH473947">
    <property type="protein sequence ID" value="EDM03372.1"/>
    <property type="molecule type" value="Genomic_DNA"/>
</dbReference>
<proteinExistence type="predicted"/>
<evidence type="ECO:0000313" key="2">
    <source>
        <dbReference type="Proteomes" id="UP000234681"/>
    </source>
</evidence>
<organism evidence="1 2">
    <name type="scientific">Rattus norvegicus</name>
    <name type="common">Rat</name>
    <dbReference type="NCBI Taxonomy" id="10116"/>
    <lineage>
        <taxon>Eukaryota</taxon>
        <taxon>Metazoa</taxon>
        <taxon>Chordata</taxon>
        <taxon>Craniata</taxon>
        <taxon>Vertebrata</taxon>
        <taxon>Euteleostomi</taxon>
        <taxon>Mammalia</taxon>
        <taxon>Eutheria</taxon>
        <taxon>Euarchontoglires</taxon>
        <taxon>Glires</taxon>
        <taxon>Rodentia</taxon>
        <taxon>Myomorpha</taxon>
        <taxon>Muroidea</taxon>
        <taxon>Muridae</taxon>
        <taxon>Murinae</taxon>
        <taxon>Rattus</taxon>
    </lineage>
</organism>
<gene>
    <name evidence="1" type="ORF">rCG_61392</name>
</gene>
<name>A6HBG7_RAT</name>
<sequence length="55" mass="6560">MSTHTGRSWDLRGQREESHRRKSVIILISITPPMTPWNFRPETHFHCYHDRSSIA</sequence>
<dbReference type="AlphaFoldDB" id="A6HBG7"/>